<feature type="compositionally biased region" description="Polar residues" evidence="3">
    <location>
        <begin position="1"/>
        <end position="23"/>
    </location>
</feature>
<dbReference type="InterPro" id="IPR038425">
    <property type="entry name" value="GAT_sf"/>
</dbReference>
<dbReference type="SUPFAM" id="SSF89009">
    <property type="entry name" value="GAT-like domain"/>
    <property type="match status" value="1"/>
</dbReference>
<dbReference type="VEuPathDB" id="FungiDB:P175DRAFT_0522090"/>
<accession>A0A2T5M3A5</accession>
<dbReference type="GeneID" id="63816118"/>
<dbReference type="GO" id="GO:0043328">
    <property type="term" value="P:protein transport to vacuole involved in ubiquitin-dependent protein catabolic process via the multivesicular body sorting pathway"/>
    <property type="evidence" value="ECO:0007669"/>
    <property type="project" value="InterPro"/>
</dbReference>
<evidence type="ECO:0000256" key="1">
    <source>
        <dbReference type="ARBA" id="ARBA00004170"/>
    </source>
</evidence>
<evidence type="ECO:0000259" key="4">
    <source>
        <dbReference type="PROSITE" id="PS50909"/>
    </source>
</evidence>
<dbReference type="GO" id="GO:0035091">
    <property type="term" value="F:phosphatidylinositol binding"/>
    <property type="evidence" value="ECO:0007669"/>
    <property type="project" value="InterPro"/>
</dbReference>
<reference evidence="5 6" key="1">
    <citation type="journal article" date="2018" name="Proc. Natl. Acad. Sci. U.S.A.">
        <title>Linking secondary metabolites to gene clusters through genome sequencing of six diverse Aspergillus species.</title>
        <authorList>
            <person name="Kaerboelling I."/>
            <person name="Vesth T.C."/>
            <person name="Frisvad J.C."/>
            <person name="Nybo J.L."/>
            <person name="Theobald S."/>
            <person name="Kuo A."/>
            <person name="Bowyer P."/>
            <person name="Matsuda Y."/>
            <person name="Mondo S."/>
            <person name="Lyhne E.K."/>
            <person name="Kogle M.E."/>
            <person name="Clum A."/>
            <person name="Lipzen A."/>
            <person name="Salamov A."/>
            <person name="Ngan C.Y."/>
            <person name="Daum C."/>
            <person name="Chiniquy J."/>
            <person name="Barry K."/>
            <person name="LaButti K."/>
            <person name="Haridas S."/>
            <person name="Simmons B.A."/>
            <person name="Magnuson J.K."/>
            <person name="Mortensen U.H."/>
            <person name="Larsen T.O."/>
            <person name="Grigoriev I.V."/>
            <person name="Baker S.E."/>
            <person name="Andersen M.R."/>
        </authorList>
    </citation>
    <scope>NUCLEOTIDE SEQUENCE [LARGE SCALE GENOMIC DNA]</scope>
    <source>
        <strain evidence="5 6">IBT 24754</strain>
    </source>
</reference>
<protein>
    <recommendedName>
        <fullName evidence="4">GAT domain-containing protein</fullName>
    </recommendedName>
</protein>
<evidence type="ECO:0000256" key="2">
    <source>
        <dbReference type="ARBA" id="ARBA00023136"/>
    </source>
</evidence>
<gene>
    <name evidence="5" type="ORF">P175DRAFT_0522090</name>
</gene>
<dbReference type="GO" id="GO:0043130">
    <property type="term" value="F:ubiquitin binding"/>
    <property type="evidence" value="ECO:0007669"/>
    <property type="project" value="InterPro"/>
</dbReference>
<organism evidence="5 6">
    <name type="scientific">Aspergillus ochraceoroseus IBT 24754</name>
    <dbReference type="NCBI Taxonomy" id="1392256"/>
    <lineage>
        <taxon>Eukaryota</taxon>
        <taxon>Fungi</taxon>
        <taxon>Dikarya</taxon>
        <taxon>Ascomycota</taxon>
        <taxon>Pezizomycotina</taxon>
        <taxon>Eurotiomycetes</taxon>
        <taxon>Eurotiomycetidae</taxon>
        <taxon>Eurotiales</taxon>
        <taxon>Aspergillaceae</taxon>
        <taxon>Aspergillus</taxon>
        <taxon>Aspergillus subgen. Nidulantes</taxon>
    </lineage>
</organism>
<dbReference type="EMBL" id="MSFN02000002">
    <property type="protein sequence ID" value="PTU23014.1"/>
    <property type="molecule type" value="Genomic_DNA"/>
</dbReference>
<dbReference type="CDD" id="cd21383">
    <property type="entry name" value="GAT_GGA_Tom1-like"/>
    <property type="match status" value="1"/>
</dbReference>
<dbReference type="PROSITE" id="PS50909">
    <property type="entry name" value="GAT"/>
    <property type="match status" value="1"/>
</dbReference>
<dbReference type="GO" id="GO:0005737">
    <property type="term" value="C:cytoplasm"/>
    <property type="evidence" value="ECO:0007669"/>
    <property type="project" value="UniProtKB-ARBA"/>
</dbReference>
<feature type="compositionally biased region" description="Polar residues" evidence="3">
    <location>
        <begin position="430"/>
        <end position="440"/>
    </location>
</feature>
<feature type="compositionally biased region" description="Low complexity" evidence="3">
    <location>
        <begin position="311"/>
        <end position="329"/>
    </location>
</feature>
<dbReference type="Gene3D" id="1.20.58.160">
    <property type="match status" value="1"/>
</dbReference>
<feature type="region of interest" description="Disordered" evidence="3">
    <location>
        <begin position="168"/>
        <end position="214"/>
    </location>
</feature>
<feature type="domain" description="GAT" evidence="4">
    <location>
        <begin position="214"/>
        <end position="303"/>
    </location>
</feature>
<feature type="compositionally biased region" description="Polar residues" evidence="3">
    <location>
        <begin position="371"/>
        <end position="380"/>
    </location>
</feature>
<dbReference type="InterPro" id="IPR004152">
    <property type="entry name" value="GAT_dom"/>
</dbReference>
<dbReference type="OrthoDB" id="5393057at2759"/>
<dbReference type="AlphaFoldDB" id="A0A2T5M3A5"/>
<feature type="compositionally biased region" description="Pro residues" evidence="3">
    <location>
        <begin position="332"/>
        <end position="353"/>
    </location>
</feature>
<dbReference type="GO" id="GO:0016020">
    <property type="term" value="C:membrane"/>
    <property type="evidence" value="ECO:0007669"/>
    <property type="project" value="UniProtKB-SubCell"/>
</dbReference>
<keyword evidence="2" id="KW-0472">Membrane</keyword>
<evidence type="ECO:0000313" key="6">
    <source>
        <dbReference type="Proteomes" id="UP000244073"/>
    </source>
</evidence>
<feature type="compositionally biased region" description="Polar residues" evidence="3">
    <location>
        <begin position="391"/>
        <end position="408"/>
    </location>
</feature>
<evidence type="ECO:0000256" key="3">
    <source>
        <dbReference type="SAM" id="MobiDB-lite"/>
    </source>
</evidence>
<comment type="subcellular location">
    <subcellularLocation>
        <location evidence="1">Membrane</location>
        <topology evidence="1">Peripheral membrane protein</topology>
    </subcellularLocation>
</comment>
<comment type="caution">
    <text evidence="5">The sequence shown here is derived from an EMBL/GenBank/DDBJ whole genome shotgun (WGS) entry which is preliminary data.</text>
</comment>
<proteinExistence type="predicted"/>
<name>A0A2T5M3A5_9EURO</name>
<dbReference type="RefSeq" id="XP_040754406.1">
    <property type="nucleotide sequence ID" value="XM_040899236.1"/>
</dbReference>
<dbReference type="SUPFAM" id="SSF48464">
    <property type="entry name" value="ENTH/VHS domain"/>
    <property type="match status" value="1"/>
</dbReference>
<dbReference type="InterPro" id="IPR044836">
    <property type="entry name" value="TOL_plant"/>
</dbReference>
<dbReference type="InterPro" id="IPR008942">
    <property type="entry name" value="ENTH_VHS"/>
</dbReference>
<feature type="region of interest" description="Disordered" evidence="3">
    <location>
        <begin position="310"/>
        <end position="440"/>
    </location>
</feature>
<feature type="region of interest" description="Disordered" evidence="3">
    <location>
        <begin position="1"/>
        <end position="25"/>
    </location>
</feature>
<dbReference type="PANTHER" id="PTHR45898:SF4">
    <property type="entry name" value="TARGET OF MYB PROTEIN 1"/>
    <property type="match status" value="1"/>
</dbReference>
<dbReference type="PANTHER" id="PTHR45898">
    <property type="entry name" value="TOM1-LIKE PROTEIN"/>
    <property type="match status" value="1"/>
</dbReference>
<dbReference type="Proteomes" id="UP000244073">
    <property type="component" value="Unassembled WGS sequence"/>
</dbReference>
<dbReference type="Pfam" id="PF03127">
    <property type="entry name" value="GAT"/>
    <property type="match status" value="1"/>
</dbReference>
<dbReference type="Gene3D" id="1.25.40.90">
    <property type="match status" value="1"/>
</dbReference>
<evidence type="ECO:0000313" key="5">
    <source>
        <dbReference type="EMBL" id="PTU23014.1"/>
    </source>
</evidence>
<sequence>MKRILSTINKRSTPSLDDSSKYAQDSPEGIVMREVTAFCKEGQGPDNPQGTEFVHLPTIVESAESSPNAAREAAHLIRKLLSSPNATAARIQYNAIMLARILIDNPGHTFSRNLDAKFVGTVKDLLRQGTDMGVQRFLRETLDALEIQRSWDEDLALLLQMWKKEKSKMEKVHSSQNSRKPNSRKPWSAPQQQQQQQHPQLSNFGDAERPDSLPAPDELAVRVAEAKTSAKLLIQFVQSTPPAELLSHDLIQEFSGRCRRATRAMQSYINATDPTPDEDTLLTLIETNDELSVALSKHQRAMLQARKLLGQQESAQQSDASSPNPSSQSTPFPAPSLPPRSQTPPSDSPPSPVSPEQTTRRSMTTRTTRSDISAISSNGTGPRYEYRSEDYQVQNPFADNYSAPSTLSAHAEHDDRVDEQDQWTEPHQRPVQQTSGVFHR</sequence>